<organism evidence="1">
    <name type="scientific">Guillardia theta (strain CCMP2712)</name>
    <name type="common">Cryptophyte</name>
    <dbReference type="NCBI Taxonomy" id="905079"/>
    <lineage>
        <taxon>Eukaryota</taxon>
        <taxon>Cryptophyceae</taxon>
        <taxon>Pyrenomonadales</taxon>
        <taxon>Geminigeraceae</taxon>
        <taxon>Guillardia</taxon>
    </lineage>
</organism>
<keyword evidence="3" id="KW-1185">Reference proteome</keyword>
<evidence type="ECO:0000313" key="2">
    <source>
        <dbReference type="EnsemblProtists" id="EKX53766"/>
    </source>
</evidence>
<protein>
    <submittedName>
        <fullName evidence="1 2">Uncharacterized protein</fullName>
    </submittedName>
</protein>
<dbReference type="GeneID" id="17310266"/>
<dbReference type="RefSeq" id="XP_005840746.1">
    <property type="nucleotide sequence ID" value="XM_005840689.1"/>
</dbReference>
<dbReference type="AlphaFoldDB" id="L1JYY0"/>
<reference evidence="2" key="3">
    <citation type="submission" date="2015-06" db="UniProtKB">
        <authorList>
            <consortium name="EnsemblProtists"/>
        </authorList>
    </citation>
    <scope>IDENTIFICATION</scope>
</reference>
<dbReference type="HOGENOM" id="CLU_1491783_0_0_1"/>
<dbReference type="Proteomes" id="UP000011087">
    <property type="component" value="Unassembled WGS sequence"/>
</dbReference>
<evidence type="ECO:0000313" key="3">
    <source>
        <dbReference type="Proteomes" id="UP000011087"/>
    </source>
</evidence>
<dbReference type="EnsemblProtists" id="EKX53766">
    <property type="protein sequence ID" value="EKX53766"/>
    <property type="gene ID" value="GUITHDRAFT_100736"/>
</dbReference>
<dbReference type="KEGG" id="gtt:GUITHDRAFT_100736"/>
<gene>
    <name evidence="1" type="ORF">GUITHDRAFT_100736</name>
</gene>
<dbReference type="PaxDb" id="55529-EKX53766"/>
<evidence type="ECO:0000313" key="1">
    <source>
        <dbReference type="EMBL" id="EKX53766.1"/>
    </source>
</evidence>
<name>L1JYY0_GUITC</name>
<sequence length="181" mass="20137">MLGCCGVNDNVQQVTIEDHRTAPLACDISAAATLRPSTRQILQEPLAASEKNVTSQQHHHTDVVRTGQFTAKLMAPLLANDLLIRFTLVKLQKQKSSPSKPTDAEVTSLMQKIAILYKDGNLERDVAKIITKKVQSRDAQVMMAWTVYQCNGSDNEFVYKLVRLGSPESAMKLQPNPFTRE</sequence>
<reference evidence="1 3" key="1">
    <citation type="journal article" date="2012" name="Nature">
        <title>Algal genomes reveal evolutionary mosaicism and the fate of nucleomorphs.</title>
        <authorList>
            <consortium name="DOE Joint Genome Institute"/>
            <person name="Curtis B.A."/>
            <person name="Tanifuji G."/>
            <person name="Burki F."/>
            <person name="Gruber A."/>
            <person name="Irimia M."/>
            <person name="Maruyama S."/>
            <person name="Arias M.C."/>
            <person name="Ball S.G."/>
            <person name="Gile G.H."/>
            <person name="Hirakawa Y."/>
            <person name="Hopkins J.F."/>
            <person name="Kuo A."/>
            <person name="Rensing S.A."/>
            <person name="Schmutz J."/>
            <person name="Symeonidi A."/>
            <person name="Elias M."/>
            <person name="Eveleigh R.J."/>
            <person name="Herman E.K."/>
            <person name="Klute M.J."/>
            <person name="Nakayama T."/>
            <person name="Obornik M."/>
            <person name="Reyes-Prieto A."/>
            <person name="Armbrust E.V."/>
            <person name="Aves S.J."/>
            <person name="Beiko R.G."/>
            <person name="Coutinho P."/>
            <person name="Dacks J.B."/>
            <person name="Durnford D.G."/>
            <person name="Fast N.M."/>
            <person name="Green B.R."/>
            <person name="Grisdale C.J."/>
            <person name="Hempel F."/>
            <person name="Henrissat B."/>
            <person name="Hoppner M.P."/>
            <person name="Ishida K."/>
            <person name="Kim E."/>
            <person name="Koreny L."/>
            <person name="Kroth P.G."/>
            <person name="Liu Y."/>
            <person name="Malik S.B."/>
            <person name="Maier U.G."/>
            <person name="McRose D."/>
            <person name="Mock T."/>
            <person name="Neilson J.A."/>
            <person name="Onodera N.T."/>
            <person name="Poole A.M."/>
            <person name="Pritham E.J."/>
            <person name="Richards T.A."/>
            <person name="Rocap G."/>
            <person name="Roy S.W."/>
            <person name="Sarai C."/>
            <person name="Schaack S."/>
            <person name="Shirato S."/>
            <person name="Slamovits C.H."/>
            <person name="Spencer D.F."/>
            <person name="Suzuki S."/>
            <person name="Worden A.Z."/>
            <person name="Zauner S."/>
            <person name="Barry K."/>
            <person name="Bell C."/>
            <person name="Bharti A.K."/>
            <person name="Crow J.A."/>
            <person name="Grimwood J."/>
            <person name="Kramer R."/>
            <person name="Lindquist E."/>
            <person name="Lucas S."/>
            <person name="Salamov A."/>
            <person name="McFadden G.I."/>
            <person name="Lane C.E."/>
            <person name="Keeling P.J."/>
            <person name="Gray M.W."/>
            <person name="Grigoriev I.V."/>
            <person name="Archibald J.M."/>
        </authorList>
    </citation>
    <scope>NUCLEOTIDE SEQUENCE</scope>
    <source>
        <strain evidence="1 3">CCMP2712</strain>
    </source>
</reference>
<reference evidence="3" key="2">
    <citation type="submission" date="2012-11" db="EMBL/GenBank/DDBJ databases">
        <authorList>
            <person name="Kuo A."/>
            <person name="Curtis B.A."/>
            <person name="Tanifuji G."/>
            <person name="Burki F."/>
            <person name="Gruber A."/>
            <person name="Irimia M."/>
            <person name="Maruyama S."/>
            <person name="Arias M.C."/>
            <person name="Ball S.G."/>
            <person name="Gile G.H."/>
            <person name="Hirakawa Y."/>
            <person name="Hopkins J.F."/>
            <person name="Rensing S.A."/>
            <person name="Schmutz J."/>
            <person name="Symeonidi A."/>
            <person name="Elias M."/>
            <person name="Eveleigh R.J."/>
            <person name="Herman E.K."/>
            <person name="Klute M.J."/>
            <person name="Nakayama T."/>
            <person name="Obornik M."/>
            <person name="Reyes-Prieto A."/>
            <person name="Armbrust E.V."/>
            <person name="Aves S.J."/>
            <person name="Beiko R.G."/>
            <person name="Coutinho P."/>
            <person name="Dacks J.B."/>
            <person name="Durnford D.G."/>
            <person name="Fast N.M."/>
            <person name="Green B.R."/>
            <person name="Grisdale C."/>
            <person name="Hempe F."/>
            <person name="Henrissat B."/>
            <person name="Hoppner M.P."/>
            <person name="Ishida K.-I."/>
            <person name="Kim E."/>
            <person name="Koreny L."/>
            <person name="Kroth P.G."/>
            <person name="Liu Y."/>
            <person name="Malik S.-B."/>
            <person name="Maier U.G."/>
            <person name="McRose D."/>
            <person name="Mock T."/>
            <person name="Neilson J.A."/>
            <person name="Onodera N.T."/>
            <person name="Poole A.M."/>
            <person name="Pritham E.J."/>
            <person name="Richards T.A."/>
            <person name="Rocap G."/>
            <person name="Roy S.W."/>
            <person name="Sarai C."/>
            <person name="Schaack S."/>
            <person name="Shirato S."/>
            <person name="Slamovits C.H."/>
            <person name="Spencer D.F."/>
            <person name="Suzuki S."/>
            <person name="Worden A.Z."/>
            <person name="Zauner S."/>
            <person name="Barry K."/>
            <person name="Bell C."/>
            <person name="Bharti A.K."/>
            <person name="Crow J.A."/>
            <person name="Grimwood J."/>
            <person name="Kramer R."/>
            <person name="Lindquist E."/>
            <person name="Lucas S."/>
            <person name="Salamov A."/>
            <person name="McFadden G.I."/>
            <person name="Lane C.E."/>
            <person name="Keeling P.J."/>
            <person name="Gray M.W."/>
            <person name="Grigoriev I.V."/>
            <person name="Archibald J.M."/>
        </authorList>
    </citation>
    <scope>NUCLEOTIDE SEQUENCE</scope>
    <source>
        <strain evidence="3">CCMP2712</strain>
    </source>
</reference>
<proteinExistence type="predicted"/>
<accession>L1JYY0</accession>
<dbReference type="EMBL" id="JH992969">
    <property type="protein sequence ID" value="EKX53766.1"/>
    <property type="molecule type" value="Genomic_DNA"/>
</dbReference>